<dbReference type="PROSITE" id="PS50235">
    <property type="entry name" value="USP_3"/>
    <property type="match status" value="1"/>
</dbReference>
<dbReference type="NCBIfam" id="TIGR00525">
    <property type="entry name" value="folB"/>
    <property type="match status" value="1"/>
</dbReference>
<evidence type="ECO:0000259" key="11">
    <source>
        <dbReference type="PROSITE" id="PS50235"/>
    </source>
</evidence>
<dbReference type="Pfam" id="PF00443">
    <property type="entry name" value="UCH"/>
    <property type="match status" value="1"/>
</dbReference>
<dbReference type="PROSITE" id="PS00972">
    <property type="entry name" value="USP_1"/>
    <property type="match status" value="1"/>
</dbReference>
<dbReference type="GO" id="GO:0016579">
    <property type="term" value="P:protein deubiquitination"/>
    <property type="evidence" value="ECO:0007669"/>
    <property type="project" value="InterPro"/>
</dbReference>
<dbReference type="FunFam" id="3.30.1130.10:FF:000003">
    <property type="entry name" value="7,8-dihydroneopterin aldolase"/>
    <property type="match status" value="1"/>
</dbReference>
<keyword evidence="5 9" id="KW-0289">Folate biosynthesis</keyword>
<name>A0A8K0GZB6_9ROSA</name>
<dbReference type="SUPFAM" id="SSF54001">
    <property type="entry name" value="Cysteine proteinases"/>
    <property type="match status" value="1"/>
</dbReference>
<comment type="catalytic activity">
    <reaction evidence="1 9">
        <text>7,8-dihydroneopterin = 6-hydroxymethyl-7,8-dihydropterin + glycolaldehyde</text>
        <dbReference type="Rhea" id="RHEA:10540"/>
        <dbReference type="ChEBI" id="CHEBI:17001"/>
        <dbReference type="ChEBI" id="CHEBI:17071"/>
        <dbReference type="ChEBI" id="CHEBI:44841"/>
        <dbReference type="EC" id="4.1.2.25"/>
    </reaction>
</comment>
<dbReference type="InterPro" id="IPR018200">
    <property type="entry name" value="USP_CS"/>
</dbReference>
<dbReference type="OrthoDB" id="292964at2759"/>
<dbReference type="SUPFAM" id="SSF55620">
    <property type="entry name" value="Tetrahydrobiopterin biosynthesis enzymes-like"/>
    <property type="match status" value="1"/>
</dbReference>
<feature type="domain" description="USP" evidence="11">
    <location>
        <begin position="253"/>
        <end position="810"/>
    </location>
</feature>
<evidence type="ECO:0000256" key="6">
    <source>
        <dbReference type="ARBA" id="ARBA00023239"/>
    </source>
</evidence>
<keyword evidence="13" id="KW-1185">Reference proteome</keyword>
<dbReference type="GO" id="GO:0046654">
    <property type="term" value="P:tetrahydrofolate biosynthetic process"/>
    <property type="evidence" value="ECO:0007669"/>
    <property type="project" value="UniProtKB-UniRule"/>
</dbReference>
<proteinExistence type="inferred from homology"/>
<dbReference type="NCBIfam" id="TIGR00526">
    <property type="entry name" value="folB_dom"/>
    <property type="match status" value="1"/>
</dbReference>
<dbReference type="InterPro" id="IPR050185">
    <property type="entry name" value="Ub_carboxyl-term_hydrolase"/>
</dbReference>
<evidence type="ECO:0000256" key="9">
    <source>
        <dbReference type="RuleBase" id="RU362079"/>
    </source>
</evidence>
<dbReference type="Gene3D" id="3.90.70.10">
    <property type="entry name" value="Cysteine proteinases"/>
    <property type="match status" value="2"/>
</dbReference>
<dbReference type="InterPro" id="IPR057372">
    <property type="entry name" value="Ubiquitin_UBP8/5"/>
</dbReference>
<dbReference type="PANTHER" id="PTHR21646">
    <property type="entry name" value="UBIQUITIN CARBOXYL-TERMINAL HYDROLASE"/>
    <property type="match status" value="1"/>
</dbReference>
<feature type="region of interest" description="Disordered" evidence="10">
    <location>
        <begin position="593"/>
        <end position="616"/>
    </location>
</feature>
<dbReference type="Gene3D" id="3.30.1130.10">
    <property type="match status" value="1"/>
</dbReference>
<accession>A0A8K0GZB6</accession>
<comment type="similarity">
    <text evidence="4">Belongs to the peptidase C19 family.</text>
</comment>
<dbReference type="CDD" id="cd00534">
    <property type="entry name" value="DHNA_DHNTPE"/>
    <property type="match status" value="1"/>
</dbReference>
<sequence length="942" mass="105731">MTTLPTLTLPFKIFLVPFGCWKDVQKTTSIECVEYSVSYKKDTEFEVVLDLSKENGSERSELSEEGFSGCKYALITEATWFQIVKRHSGLIAAAKNFGSLFDTGDDNSINSYKRACNIFISESEPLHIWDLTGQTSKFFMNERNSKPNDSARHLSKEILLVFQVHEFSYSNSGQYEVDDQPEDILLAFQVHEFSCSKNGQYGRNDEVADQPEDVSSHGGIAEMDVVIELSHSIQTKSSQSGGSYRGVDSSGLTGLQNLGNTCYMNSAIQCLVHTRELAHYFLGDYQREINHENKLGNNGELALAFGELLRKLWSGGSKCFAPSIFKEKLDVFGPQFKGRDQHDSQEFLAFLLDGLHEDLKRVKSKPHNEVKNPEGRADEEVAEEYWQNLVACNNSIIVDFYQGLCRSTLVCSICRKVVVKFDPFINLSLPLPSSTMRSLPLPLSTMRTMTLTVLSTDGIKLPSMRITVPKYGILKDLIDGLSTACSSGDDEIILLAEIYRNRICRFLEDPSSSLDLIRDDDRLVAYRLPKETGTSPLAVFMHQRKEKYSYGTLNPKTFGIPLVATLPDGHYGSDIRKQFLKLLHPFLKPTGDISNEHASDPTSLSDPGSEGGSGDDTCSRTDFQFYMGRLGNTWIKMDESTTYVPGLGKTLDVHVLWPTEMLKKYDTCRLSTLPKVSKPKWLSGPPPVSLYKCLEEFFKEEPLGKDNKWDCPSCKEPRQASTKLDLWRSPEILVIHLKRFFWDGLTHSKLETYIDFPIDDLDISSYIAGRTPSCPLDNGMWYEFNDDRVSLVPREAIKTSAADLVSGAAMEDSAISKGDKLILRGLKFHGFHGVKPEEKKLGQKFVIDVDAWMDLHPAGLSDQLSDTISYTEIYRIVKEVVEGPPHNLLESVAQLIASTTLSKYPKISAVRVKVEKPHVAVHGPLDSLGVEILRHQSDRVQK</sequence>
<evidence type="ECO:0000313" key="12">
    <source>
        <dbReference type="EMBL" id="KAF3442768.1"/>
    </source>
</evidence>
<dbReference type="Pfam" id="PF02152">
    <property type="entry name" value="FolB"/>
    <property type="match status" value="1"/>
</dbReference>
<dbReference type="InterPro" id="IPR006157">
    <property type="entry name" value="FolB_dom"/>
</dbReference>
<dbReference type="InterPro" id="IPR001394">
    <property type="entry name" value="Peptidase_C19_UCH"/>
</dbReference>
<comment type="function">
    <text evidence="9">Catalyzes the conversion of 7,8-dihydroneopterin to 6-hydroxymethyl-7,8-dihydropterin.</text>
</comment>
<evidence type="ECO:0000256" key="8">
    <source>
        <dbReference type="ARBA" id="ARBA00063311"/>
    </source>
</evidence>
<dbReference type="UniPathway" id="UPA00077">
    <property type="reaction ID" value="UER00154"/>
</dbReference>
<dbReference type="AlphaFoldDB" id="A0A8K0GZB6"/>
<dbReference type="Proteomes" id="UP000796880">
    <property type="component" value="Unassembled WGS sequence"/>
</dbReference>
<dbReference type="InterPro" id="IPR006156">
    <property type="entry name" value="Dihydroneopterin_aldolase"/>
</dbReference>
<evidence type="ECO:0000256" key="2">
    <source>
        <dbReference type="ARBA" id="ARBA00005013"/>
    </source>
</evidence>
<comment type="similarity">
    <text evidence="3 9">Belongs to the DHNA family.</text>
</comment>
<dbReference type="GO" id="GO:0004843">
    <property type="term" value="F:cysteine-type deubiquitinase activity"/>
    <property type="evidence" value="ECO:0007669"/>
    <property type="project" value="InterPro"/>
</dbReference>
<dbReference type="GO" id="GO:0046656">
    <property type="term" value="P:folic acid biosynthetic process"/>
    <property type="evidence" value="ECO:0007669"/>
    <property type="project" value="UniProtKB-UniRule"/>
</dbReference>
<evidence type="ECO:0000256" key="7">
    <source>
        <dbReference type="ARBA" id="ARBA00055579"/>
    </source>
</evidence>
<comment type="subunit">
    <text evidence="8">Homooctamer. Forms a hollow cylinder assembled from two ring-shaped tetramers.</text>
</comment>
<gene>
    <name evidence="12" type="ORF">FNV43_RR16685</name>
</gene>
<evidence type="ECO:0000256" key="5">
    <source>
        <dbReference type="ARBA" id="ARBA00022909"/>
    </source>
</evidence>
<evidence type="ECO:0000256" key="4">
    <source>
        <dbReference type="ARBA" id="ARBA00009085"/>
    </source>
</evidence>
<dbReference type="InterPro" id="IPR038765">
    <property type="entry name" value="Papain-like_cys_pep_sf"/>
</dbReference>
<reference evidence="12" key="1">
    <citation type="submission" date="2020-03" db="EMBL/GenBank/DDBJ databases">
        <title>A high-quality chromosome-level genome assembly of a woody plant with both climbing and erect habits, Rhamnella rubrinervis.</title>
        <authorList>
            <person name="Lu Z."/>
            <person name="Yang Y."/>
            <person name="Zhu X."/>
            <person name="Sun Y."/>
        </authorList>
    </citation>
    <scope>NUCLEOTIDE SEQUENCE</scope>
    <source>
        <strain evidence="12">BYM</strain>
        <tissue evidence="12">Leaf</tissue>
    </source>
</reference>
<dbReference type="EC" id="4.1.2.25" evidence="9"/>
<keyword evidence="6 9" id="KW-0456">Lyase</keyword>
<dbReference type="Pfam" id="PF25242">
    <property type="entry name" value="Ubiquitin_UBP8"/>
    <property type="match status" value="1"/>
</dbReference>
<evidence type="ECO:0000313" key="13">
    <source>
        <dbReference type="Proteomes" id="UP000796880"/>
    </source>
</evidence>
<evidence type="ECO:0000256" key="3">
    <source>
        <dbReference type="ARBA" id="ARBA00005708"/>
    </source>
</evidence>
<comment type="caution">
    <text evidence="12">The sequence shown here is derived from an EMBL/GenBank/DDBJ whole genome shotgun (WGS) entry which is preliminary data.</text>
</comment>
<dbReference type="EMBL" id="VOIH02000007">
    <property type="protein sequence ID" value="KAF3442768.1"/>
    <property type="molecule type" value="Genomic_DNA"/>
</dbReference>
<dbReference type="GO" id="GO:0004150">
    <property type="term" value="F:dihydroneopterin aldolase activity"/>
    <property type="evidence" value="ECO:0007669"/>
    <property type="project" value="UniProtKB-UniRule"/>
</dbReference>
<dbReference type="SMART" id="SM00905">
    <property type="entry name" value="FolB"/>
    <property type="match status" value="1"/>
</dbReference>
<dbReference type="PANTHER" id="PTHR21646:SF75">
    <property type="entry name" value="UBIQUITIN CARBOXYL-TERMINAL HYDROLASE"/>
    <property type="match status" value="1"/>
</dbReference>
<dbReference type="InterPro" id="IPR028889">
    <property type="entry name" value="USP"/>
</dbReference>
<dbReference type="InterPro" id="IPR043133">
    <property type="entry name" value="GTP-CH-I_C/QueF"/>
</dbReference>
<evidence type="ECO:0000256" key="10">
    <source>
        <dbReference type="SAM" id="MobiDB-lite"/>
    </source>
</evidence>
<comment type="pathway">
    <text evidence="2 9">Cofactor biosynthesis; tetrahydrofolate biosynthesis; 2-amino-4-hydroxy-6-hydroxymethyl-7,8-dihydropteridine diphosphate from 7,8-dihydroneopterin triphosphate: step 3/4.</text>
</comment>
<evidence type="ECO:0000256" key="1">
    <source>
        <dbReference type="ARBA" id="ARBA00001353"/>
    </source>
</evidence>
<organism evidence="12 13">
    <name type="scientific">Rhamnella rubrinervis</name>
    <dbReference type="NCBI Taxonomy" id="2594499"/>
    <lineage>
        <taxon>Eukaryota</taxon>
        <taxon>Viridiplantae</taxon>
        <taxon>Streptophyta</taxon>
        <taxon>Embryophyta</taxon>
        <taxon>Tracheophyta</taxon>
        <taxon>Spermatophyta</taxon>
        <taxon>Magnoliopsida</taxon>
        <taxon>eudicotyledons</taxon>
        <taxon>Gunneridae</taxon>
        <taxon>Pentapetalae</taxon>
        <taxon>rosids</taxon>
        <taxon>fabids</taxon>
        <taxon>Rosales</taxon>
        <taxon>Rhamnaceae</taxon>
        <taxon>rhamnoid group</taxon>
        <taxon>Rhamneae</taxon>
        <taxon>Rhamnella</taxon>
    </lineage>
</organism>
<protein>
    <recommendedName>
        <fullName evidence="9">7,8-dihydroneopterin aldolase</fullName>
        <ecNumber evidence="9">4.1.2.25</ecNumber>
    </recommendedName>
</protein>
<comment type="function">
    <text evidence="7">Catalyzes the conversion of 7,8-dihydroneopterin into 6-hydroxymethyl-7,8-dihydropterin, a biosynthetic precursor of the vitamin tetrahydrofolate. Can use L-threo-dihydroneopterin and D-erythro-dihydroneopterin as substrates for the formation of 6-hydroxymethyldihydropterin, but it can also catalyze the epimerization of carbon 2' of dihydroneopterin and dihydromonapterin.</text>
</comment>